<protein>
    <submittedName>
        <fullName evidence="1">DUF4202 domain-containing protein</fullName>
    </submittedName>
</protein>
<dbReference type="InterPro" id="IPR025255">
    <property type="entry name" value="DUF4202"/>
</dbReference>
<dbReference type="EMBL" id="JAAZNV010000005">
    <property type="protein sequence ID" value="NMB91249.1"/>
    <property type="molecule type" value="Genomic_DNA"/>
</dbReference>
<sequence length="183" mass="21231">MQSFNNLKKEILSVLKNSPLAFEVKHAQLVHKWVLELKPDADEPLQIAALAHDIDRAVTGITEKDLKDFSKLNGFKKEHAQRSAKLISDILKKHDYPDTIVDKVKFLVANHEEGGDNESDVLRDADSLAFFEYNIPSYMERNSLDRTKEKMKFMFNRMSSKAKKKIKNIDYKNIEIRKLVDRL</sequence>
<evidence type="ECO:0000313" key="1">
    <source>
        <dbReference type="EMBL" id="NMB91249.1"/>
    </source>
</evidence>
<evidence type="ECO:0000313" key="2">
    <source>
        <dbReference type="Proteomes" id="UP000590542"/>
    </source>
</evidence>
<reference evidence="1 2" key="1">
    <citation type="journal article" date="2020" name="Biotechnol. Biofuels">
        <title>New insights from the biogas microbiome by comprehensive genome-resolved metagenomics of nearly 1600 species originating from multiple anaerobic digesters.</title>
        <authorList>
            <person name="Campanaro S."/>
            <person name="Treu L."/>
            <person name="Rodriguez-R L.M."/>
            <person name="Kovalovszki A."/>
            <person name="Ziels R.M."/>
            <person name="Maus I."/>
            <person name="Zhu X."/>
            <person name="Kougias P.G."/>
            <person name="Basile A."/>
            <person name="Luo G."/>
            <person name="Schluter A."/>
            <person name="Konstantinidis K.T."/>
            <person name="Angelidaki I."/>
        </authorList>
    </citation>
    <scope>NUCLEOTIDE SEQUENCE [LARGE SCALE GENOMIC DNA]</scope>
    <source>
        <strain evidence="1">AS27yjCOA_202</strain>
    </source>
</reference>
<proteinExistence type="predicted"/>
<dbReference type="Proteomes" id="UP000590542">
    <property type="component" value="Unassembled WGS sequence"/>
</dbReference>
<organism evidence="1 2">
    <name type="scientific">candidate division WWE3 bacterium</name>
    <dbReference type="NCBI Taxonomy" id="2053526"/>
    <lineage>
        <taxon>Bacteria</taxon>
        <taxon>Katanobacteria</taxon>
    </lineage>
</organism>
<comment type="caution">
    <text evidence="1">The sequence shown here is derived from an EMBL/GenBank/DDBJ whole genome shotgun (WGS) entry which is preliminary data.</text>
</comment>
<dbReference type="Pfam" id="PF13875">
    <property type="entry name" value="DUF4202"/>
    <property type="match status" value="1"/>
</dbReference>
<dbReference type="SUPFAM" id="SSF109604">
    <property type="entry name" value="HD-domain/PDEase-like"/>
    <property type="match status" value="1"/>
</dbReference>
<gene>
    <name evidence="1" type="ORF">GYA37_00170</name>
</gene>
<name>A0A7X9E6A0_UNCKA</name>
<accession>A0A7X9E6A0</accession>
<dbReference type="Gene3D" id="1.10.3210.10">
    <property type="entry name" value="Hypothetical protein af1432"/>
    <property type="match status" value="1"/>
</dbReference>
<dbReference type="AlphaFoldDB" id="A0A7X9E6A0"/>